<reference evidence="2" key="1">
    <citation type="submission" date="2012-02" db="EMBL/GenBank/DDBJ databases">
        <title>The complete genome of Halobacteroides halobius DSM 5150.</title>
        <authorList>
            <person name="Lucas S."/>
            <person name="Copeland A."/>
            <person name="Lapidus A."/>
            <person name="Glavina del Rio T."/>
            <person name="Dalin E."/>
            <person name="Tice H."/>
            <person name="Bruce D."/>
            <person name="Goodwin L."/>
            <person name="Pitluck S."/>
            <person name="Peters L."/>
            <person name="Mikhailova N."/>
            <person name="Gu W."/>
            <person name="Kyrpides N."/>
            <person name="Mavromatis K."/>
            <person name="Ivanova N."/>
            <person name="Brettin T."/>
            <person name="Detter J.C."/>
            <person name="Han C."/>
            <person name="Larimer F."/>
            <person name="Land M."/>
            <person name="Hauser L."/>
            <person name="Markowitz V."/>
            <person name="Cheng J.-F."/>
            <person name="Hugenholtz P."/>
            <person name="Woyke T."/>
            <person name="Wu D."/>
            <person name="Tindall B."/>
            <person name="Pomrenke H."/>
            <person name="Brambilla E."/>
            <person name="Klenk H.-P."/>
            <person name="Eisen J.A."/>
        </authorList>
    </citation>
    <scope>NUCLEOTIDE SEQUENCE [LARGE SCALE GENOMIC DNA]</scope>
    <source>
        <strain evidence="2">ATCC 35273 / DSM 5150 / MD-1</strain>
    </source>
</reference>
<dbReference type="AlphaFoldDB" id="L0K876"/>
<dbReference type="Proteomes" id="UP000010880">
    <property type="component" value="Chromosome"/>
</dbReference>
<name>L0K876_HALHC</name>
<proteinExistence type="predicted"/>
<organism evidence="1 2">
    <name type="scientific">Halobacteroides halobius (strain ATCC 35273 / DSM 5150 / MD-1)</name>
    <dbReference type="NCBI Taxonomy" id="748449"/>
    <lineage>
        <taxon>Bacteria</taxon>
        <taxon>Bacillati</taxon>
        <taxon>Bacillota</taxon>
        <taxon>Clostridia</taxon>
        <taxon>Halanaerobiales</taxon>
        <taxon>Halobacteroidaceae</taxon>
        <taxon>Halobacteroides</taxon>
    </lineage>
</organism>
<dbReference type="eggNOG" id="ENOG50333YT">
    <property type="taxonomic scope" value="Bacteria"/>
</dbReference>
<dbReference type="InterPro" id="IPR058705">
    <property type="entry name" value="A_ENA"/>
</dbReference>
<dbReference type="STRING" id="748449.Halha_1280"/>
<keyword evidence="2" id="KW-1185">Reference proteome</keyword>
<evidence type="ECO:0000313" key="2">
    <source>
        <dbReference type="Proteomes" id="UP000010880"/>
    </source>
</evidence>
<protein>
    <submittedName>
        <fullName evidence="1">Uncharacterized protein</fullName>
    </submittedName>
</protein>
<dbReference type="PATRIC" id="fig|748449.3.peg.1239"/>
<sequence length="94" mass="10884">MTMPKVPKREQEESLTDLLESIALEETALAHFMNAEAEKVQAVAKMMEEEDIDMKEVLEFQDSVSKSMRTPIKKEILLQFKLEDVLEAKKELEK</sequence>
<dbReference type="EMBL" id="CP003359">
    <property type="protein sequence ID" value="AGB41226.1"/>
    <property type="molecule type" value="Genomic_DNA"/>
</dbReference>
<dbReference type="KEGG" id="hhl:Halha_1280"/>
<dbReference type="Pfam" id="PF26595">
    <property type="entry name" value="A_ENA"/>
    <property type="match status" value="1"/>
</dbReference>
<dbReference type="HOGENOM" id="CLU_121313_0_0_9"/>
<dbReference type="OrthoDB" id="2082444at2"/>
<dbReference type="RefSeq" id="WP_015326948.1">
    <property type="nucleotide sequence ID" value="NC_019978.1"/>
</dbReference>
<accession>L0K876</accession>
<evidence type="ECO:0000313" key="1">
    <source>
        <dbReference type="EMBL" id="AGB41226.1"/>
    </source>
</evidence>
<gene>
    <name evidence="1" type="ordered locus">Halha_1280</name>
</gene>